<dbReference type="GO" id="GO:0046464">
    <property type="term" value="P:acylglycerol catabolic process"/>
    <property type="evidence" value="ECO:0007669"/>
    <property type="project" value="TreeGrafter"/>
</dbReference>
<dbReference type="EMBL" id="ML977347">
    <property type="protein sequence ID" value="KAF2108491.1"/>
    <property type="molecule type" value="Genomic_DNA"/>
</dbReference>
<dbReference type="InterPro" id="IPR000073">
    <property type="entry name" value="AB_hydrolase_1"/>
</dbReference>
<dbReference type="Proteomes" id="UP000799770">
    <property type="component" value="Unassembled WGS sequence"/>
</dbReference>
<name>A0A6A5YQS7_9PLEO</name>
<proteinExistence type="predicted"/>
<dbReference type="SUPFAM" id="SSF53474">
    <property type="entry name" value="alpha/beta-Hydrolases"/>
    <property type="match status" value="1"/>
</dbReference>
<accession>A0A6A5YQS7</accession>
<feature type="domain" description="AB hydrolase-1" evidence="1">
    <location>
        <begin position="8"/>
        <end position="102"/>
    </location>
</feature>
<dbReference type="GO" id="GO:0047372">
    <property type="term" value="F:monoacylglycerol lipase activity"/>
    <property type="evidence" value="ECO:0007669"/>
    <property type="project" value="TreeGrafter"/>
</dbReference>
<dbReference type="Gene3D" id="3.40.50.1820">
    <property type="entry name" value="alpha/beta hydrolase"/>
    <property type="match status" value="1"/>
</dbReference>
<dbReference type="PANTHER" id="PTHR43798:SF33">
    <property type="entry name" value="HYDROLASE, PUTATIVE (AFU_ORTHOLOGUE AFUA_2G14860)-RELATED"/>
    <property type="match status" value="1"/>
</dbReference>
<dbReference type="InterPro" id="IPR050266">
    <property type="entry name" value="AB_hydrolase_sf"/>
</dbReference>
<gene>
    <name evidence="2" type="ORF">BDV96DRAFT_605556</name>
</gene>
<keyword evidence="3" id="KW-1185">Reference proteome</keyword>
<dbReference type="GO" id="GO:0016020">
    <property type="term" value="C:membrane"/>
    <property type="evidence" value="ECO:0007669"/>
    <property type="project" value="TreeGrafter"/>
</dbReference>
<dbReference type="InterPro" id="IPR029058">
    <property type="entry name" value="AB_hydrolase_fold"/>
</dbReference>
<organism evidence="2 3">
    <name type="scientific">Lophiotrema nucula</name>
    <dbReference type="NCBI Taxonomy" id="690887"/>
    <lineage>
        <taxon>Eukaryota</taxon>
        <taxon>Fungi</taxon>
        <taxon>Dikarya</taxon>
        <taxon>Ascomycota</taxon>
        <taxon>Pezizomycotina</taxon>
        <taxon>Dothideomycetes</taxon>
        <taxon>Pleosporomycetidae</taxon>
        <taxon>Pleosporales</taxon>
        <taxon>Lophiotremataceae</taxon>
        <taxon>Lophiotrema</taxon>
    </lineage>
</organism>
<evidence type="ECO:0000313" key="3">
    <source>
        <dbReference type="Proteomes" id="UP000799770"/>
    </source>
</evidence>
<evidence type="ECO:0000313" key="2">
    <source>
        <dbReference type="EMBL" id="KAF2108491.1"/>
    </source>
</evidence>
<evidence type="ECO:0000259" key="1">
    <source>
        <dbReference type="Pfam" id="PF12697"/>
    </source>
</evidence>
<protein>
    <recommendedName>
        <fullName evidence="1">AB hydrolase-1 domain-containing protein</fullName>
    </recommendedName>
</protein>
<dbReference type="AlphaFoldDB" id="A0A6A5YQS7"/>
<dbReference type="OrthoDB" id="408373at2759"/>
<sequence>MSASSSASMHALMQKLAALGYTCYAPDRPGFGASDDPDIEPPSIAWYAELYHASFSLLPGFEHGCHILGHDSGGIIGTELANAERYGGFARSLTCIGPTVMSAEQRLEMSKTFLEPINKPVPSGG</sequence>
<dbReference type="PANTHER" id="PTHR43798">
    <property type="entry name" value="MONOACYLGLYCEROL LIPASE"/>
    <property type="match status" value="1"/>
</dbReference>
<reference evidence="2" key="1">
    <citation type="journal article" date="2020" name="Stud. Mycol.">
        <title>101 Dothideomycetes genomes: a test case for predicting lifestyles and emergence of pathogens.</title>
        <authorList>
            <person name="Haridas S."/>
            <person name="Albert R."/>
            <person name="Binder M."/>
            <person name="Bloem J."/>
            <person name="Labutti K."/>
            <person name="Salamov A."/>
            <person name="Andreopoulos B."/>
            <person name="Baker S."/>
            <person name="Barry K."/>
            <person name="Bills G."/>
            <person name="Bluhm B."/>
            <person name="Cannon C."/>
            <person name="Castanera R."/>
            <person name="Culley D."/>
            <person name="Daum C."/>
            <person name="Ezra D."/>
            <person name="Gonzalez J."/>
            <person name="Henrissat B."/>
            <person name="Kuo A."/>
            <person name="Liang C."/>
            <person name="Lipzen A."/>
            <person name="Lutzoni F."/>
            <person name="Magnuson J."/>
            <person name="Mondo S."/>
            <person name="Nolan M."/>
            <person name="Ohm R."/>
            <person name="Pangilinan J."/>
            <person name="Park H.-J."/>
            <person name="Ramirez L."/>
            <person name="Alfaro M."/>
            <person name="Sun H."/>
            <person name="Tritt A."/>
            <person name="Yoshinaga Y."/>
            <person name="Zwiers L.-H."/>
            <person name="Turgeon B."/>
            <person name="Goodwin S."/>
            <person name="Spatafora J."/>
            <person name="Crous P."/>
            <person name="Grigoriev I."/>
        </authorList>
    </citation>
    <scope>NUCLEOTIDE SEQUENCE</scope>
    <source>
        <strain evidence="2">CBS 627.86</strain>
    </source>
</reference>
<dbReference type="Pfam" id="PF12697">
    <property type="entry name" value="Abhydrolase_6"/>
    <property type="match status" value="1"/>
</dbReference>